<organism evidence="4 5">
    <name type="scientific">Tilletiopsis washingtonensis</name>
    <dbReference type="NCBI Taxonomy" id="58919"/>
    <lineage>
        <taxon>Eukaryota</taxon>
        <taxon>Fungi</taxon>
        <taxon>Dikarya</taxon>
        <taxon>Basidiomycota</taxon>
        <taxon>Ustilaginomycotina</taxon>
        <taxon>Exobasidiomycetes</taxon>
        <taxon>Entylomatales</taxon>
        <taxon>Entylomatales incertae sedis</taxon>
        <taxon>Tilletiopsis</taxon>
    </lineage>
</organism>
<dbReference type="SUPFAM" id="SSF53383">
    <property type="entry name" value="PLP-dependent transferases"/>
    <property type="match status" value="1"/>
</dbReference>
<feature type="compositionally biased region" description="Low complexity" evidence="2">
    <location>
        <begin position="18"/>
        <end position="30"/>
    </location>
</feature>
<proteinExistence type="predicted"/>
<dbReference type="AlphaFoldDB" id="A0A316ZBB9"/>
<evidence type="ECO:0000259" key="3">
    <source>
        <dbReference type="Pfam" id="PF00266"/>
    </source>
</evidence>
<feature type="region of interest" description="Disordered" evidence="2">
    <location>
        <begin position="74"/>
        <end position="110"/>
    </location>
</feature>
<dbReference type="GeneID" id="37269810"/>
<keyword evidence="5" id="KW-1185">Reference proteome</keyword>
<keyword evidence="4" id="KW-0808">Transferase</keyword>
<dbReference type="GO" id="GO:0016740">
    <property type="term" value="F:transferase activity"/>
    <property type="evidence" value="ECO:0007669"/>
    <property type="project" value="UniProtKB-KW"/>
</dbReference>
<evidence type="ECO:0000256" key="2">
    <source>
        <dbReference type="SAM" id="MobiDB-lite"/>
    </source>
</evidence>
<evidence type="ECO:0000256" key="1">
    <source>
        <dbReference type="ARBA" id="ARBA00022898"/>
    </source>
</evidence>
<feature type="region of interest" description="Disordered" evidence="2">
    <location>
        <begin position="1"/>
        <end position="42"/>
    </location>
</feature>
<sequence>MSGPPSPSAPASPPPEPASTSARASSSSSHFAHDADDASSAAQLSTLSLSLPPLSMSAGADPWADPAPSLAPLAPSVSPAAGPRSGAGAAANPWATTSAPEPERGTLGLEGLELGGYPRFGHEAARFWSFREGYTNLNNGSYGACPRPVQEAWKALADRQEENPDLFRNRHLFGLLDASCNRLGALLNCAGSDLALVPNATTATNAVLRDVPLSSADAVLSYSTGYGAVTRTLAYTYDTHRAAGREAPLDAVVQLSLPMSEQEIVDATKAKIEEVRTQGKTVKLAIVDTISSMPSACMPWERLVALFREEGVLSFVDGAHGVGQIAIDLSKADPDFFVSNCHKWMYAHRGCAVFYCAKRNQHVQRSSLPTSWFYISDASETKNTWRQQWAATGTLDASSFLSVDAALDFAERLGGWPRIMAYTHSLAKQGGAAAARVLGSQVLDPEGQHTAAMVNVQLPLTKAALGGDAKAWLARAGDWVFDTLQNEFKTVVPLSAHSNQIWARFSAQLWLEISDFEWGARCLLSLVQRINTGEVSFTADGVVERPPQAVAEAKEPHELAQAEREAEAAAAAAPGETQ</sequence>
<dbReference type="PANTHER" id="PTHR43092:SF2">
    <property type="entry name" value="HERCYNYLCYSTEINE SULFOXIDE LYASE"/>
    <property type="match status" value="1"/>
</dbReference>
<feature type="domain" description="Aminotransferase class V" evidence="3">
    <location>
        <begin position="280"/>
        <end position="459"/>
    </location>
</feature>
<dbReference type="OrthoDB" id="5978656at2759"/>
<dbReference type="EMBL" id="KZ819291">
    <property type="protein sequence ID" value="PWN98596.1"/>
    <property type="molecule type" value="Genomic_DNA"/>
</dbReference>
<feature type="compositionally biased region" description="Pro residues" evidence="2">
    <location>
        <begin position="1"/>
        <end position="17"/>
    </location>
</feature>
<accession>A0A316ZBB9</accession>
<dbReference type="InterPro" id="IPR015424">
    <property type="entry name" value="PyrdxlP-dep_Trfase"/>
</dbReference>
<feature type="compositionally biased region" description="Low complexity" evidence="2">
    <location>
        <begin position="74"/>
        <end position="91"/>
    </location>
</feature>
<dbReference type="Pfam" id="PF00266">
    <property type="entry name" value="Aminotran_5"/>
    <property type="match status" value="1"/>
</dbReference>
<dbReference type="Gene3D" id="3.40.640.10">
    <property type="entry name" value="Type I PLP-dependent aspartate aminotransferase-like (Major domain)"/>
    <property type="match status" value="1"/>
</dbReference>
<dbReference type="InterPro" id="IPR000192">
    <property type="entry name" value="Aminotrans_V_dom"/>
</dbReference>
<dbReference type="STRING" id="58919.A0A316ZBB9"/>
<feature type="region of interest" description="Disordered" evidence="2">
    <location>
        <begin position="547"/>
        <end position="578"/>
    </location>
</feature>
<dbReference type="PANTHER" id="PTHR43092">
    <property type="entry name" value="L-CYSTEINE DESULFHYDRASE"/>
    <property type="match status" value="1"/>
</dbReference>
<name>A0A316ZBB9_9BASI</name>
<dbReference type="InterPro" id="IPR015421">
    <property type="entry name" value="PyrdxlP-dep_Trfase_major"/>
</dbReference>
<evidence type="ECO:0000313" key="5">
    <source>
        <dbReference type="Proteomes" id="UP000245946"/>
    </source>
</evidence>
<evidence type="ECO:0000313" key="4">
    <source>
        <dbReference type="EMBL" id="PWN98596.1"/>
    </source>
</evidence>
<dbReference type="RefSeq" id="XP_025598875.1">
    <property type="nucleotide sequence ID" value="XM_025742266.1"/>
</dbReference>
<dbReference type="InterPro" id="IPR015422">
    <property type="entry name" value="PyrdxlP-dep_Trfase_small"/>
</dbReference>
<dbReference type="Proteomes" id="UP000245946">
    <property type="component" value="Unassembled WGS sequence"/>
</dbReference>
<reference evidence="4 5" key="1">
    <citation type="journal article" date="2018" name="Mol. Biol. Evol.">
        <title>Broad Genomic Sampling Reveals a Smut Pathogenic Ancestry of the Fungal Clade Ustilaginomycotina.</title>
        <authorList>
            <person name="Kijpornyongpan T."/>
            <person name="Mondo S.J."/>
            <person name="Barry K."/>
            <person name="Sandor L."/>
            <person name="Lee J."/>
            <person name="Lipzen A."/>
            <person name="Pangilinan J."/>
            <person name="LaButti K."/>
            <person name="Hainaut M."/>
            <person name="Henrissat B."/>
            <person name="Grigoriev I.V."/>
            <person name="Spatafora J.W."/>
            <person name="Aime M.C."/>
        </authorList>
    </citation>
    <scope>NUCLEOTIDE SEQUENCE [LARGE SCALE GENOMIC DNA]</scope>
    <source>
        <strain evidence="4 5">MCA 4186</strain>
    </source>
</reference>
<feature type="compositionally biased region" description="Basic and acidic residues" evidence="2">
    <location>
        <begin position="552"/>
        <end position="567"/>
    </location>
</feature>
<keyword evidence="1" id="KW-0663">Pyridoxal phosphate</keyword>
<feature type="compositionally biased region" description="Low complexity" evidence="2">
    <location>
        <begin position="568"/>
        <end position="578"/>
    </location>
</feature>
<protein>
    <submittedName>
        <fullName evidence="4">PLP-dependent transferase</fullName>
    </submittedName>
</protein>
<gene>
    <name evidence="4" type="ORF">FA09DRAFT_329648</name>
</gene>
<dbReference type="Gene3D" id="3.90.1150.10">
    <property type="entry name" value="Aspartate Aminotransferase, domain 1"/>
    <property type="match status" value="1"/>
</dbReference>